<proteinExistence type="inferred from homology"/>
<evidence type="ECO:0000256" key="1">
    <source>
        <dbReference type="ARBA" id="ARBA00009067"/>
    </source>
</evidence>
<feature type="transmembrane region" description="Helical" evidence="2">
    <location>
        <begin position="235"/>
        <end position="256"/>
    </location>
</feature>
<evidence type="ECO:0000313" key="4">
    <source>
        <dbReference type="EMBL" id="NKZ19817.1"/>
    </source>
</evidence>
<keyword evidence="5" id="KW-1185">Reference proteome</keyword>
<dbReference type="Proteomes" id="UP000522720">
    <property type="component" value="Unassembled WGS sequence"/>
</dbReference>
<dbReference type="GO" id="GO:0080120">
    <property type="term" value="P:CAAX-box protein maturation"/>
    <property type="evidence" value="ECO:0007669"/>
    <property type="project" value="UniProtKB-ARBA"/>
</dbReference>
<feature type="domain" description="CAAX prenyl protease 2/Lysostaphin resistance protein A-like" evidence="3">
    <location>
        <begin position="161"/>
        <end position="247"/>
    </location>
</feature>
<feature type="transmembrane region" description="Helical" evidence="2">
    <location>
        <begin position="109"/>
        <end position="130"/>
    </location>
</feature>
<comment type="caution">
    <text evidence="4">The sequence shown here is derived from an EMBL/GenBank/DDBJ whole genome shotgun (WGS) entry which is preliminary data.</text>
</comment>
<protein>
    <submittedName>
        <fullName evidence="4">CPBP family intramembrane metalloprotease</fullName>
    </submittedName>
</protein>
<sequence>MKKCLKGRWNITLDMIRRNEKLRYLKWWDVVVLSIILFGKATLDSLMLYFSLDSTNVAEMVEFTTDQNWAALIGQGTLLLLAFLYLWLRRFDFSSWPMKITPKAIGLGVVIFAGVSLIFDVYFMVAYAMFPPAGEVILETVSQDIAPMHPFVAAISNIDLSLFIYSLMNGFYEEIFFLGICLSVEPKHRKLIVVYSLLVRYVFHTYQGNVSALAIGFLLGPIFYFLYTRMKKKNLVPFFIAHSFGDLIGVGLLNLFF</sequence>
<feature type="transmembrane region" description="Helical" evidence="2">
    <location>
        <begin position="27"/>
        <end position="49"/>
    </location>
</feature>
<feature type="transmembrane region" description="Helical" evidence="2">
    <location>
        <begin position="210"/>
        <end position="228"/>
    </location>
</feature>
<keyword evidence="2" id="KW-0472">Membrane</keyword>
<reference evidence="4 5" key="1">
    <citation type="submission" date="2020-04" db="EMBL/GenBank/DDBJ databases">
        <title>MicrobeNet Type strains.</title>
        <authorList>
            <person name="Nicholson A.C."/>
        </authorList>
    </citation>
    <scope>NUCLEOTIDE SEQUENCE [LARGE SCALE GENOMIC DNA]</scope>
    <source>
        <strain evidence="4 5">CCUG 69612</strain>
    </source>
</reference>
<dbReference type="GO" id="GO:0004175">
    <property type="term" value="F:endopeptidase activity"/>
    <property type="evidence" value="ECO:0007669"/>
    <property type="project" value="UniProtKB-ARBA"/>
</dbReference>
<keyword evidence="2" id="KW-1133">Transmembrane helix</keyword>
<dbReference type="InterPro" id="IPR003675">
    <property type="entry name" value="Rce1/LyrA-like_dom"/>
</dbReference>
<evidence type="ECO:0000256" key="2">
    <source>
        <dbReference type="SAM" id="Phobius"/>
    </source>
</evidence>
<dbReference type="AlphaFoldDB" id="A0A7X6S0I7"/>
<dbReference type="EMBL" id="JAAXPR010000003">
    <property type="protein sequence ID" value="NKZ19817.1"/>
    <property type="molecule type" value="Genomic_DNA"/>
</dbReference>
<dbReference type="GO" id="GO:0006508">
    <property type="term" value="P:proteolysis"/>
    <property type="evidence" value="ECO:0007669"/>
    <property type="project" value="UniProtKB-KW"/>
</dbReference>
<keyword evidence="4" id="KW-0482">Metalloprotease</keyword>
<keyword evidence="4" id="KW-0645">Protease</keyword>
<keyword evidence="4" id="KW-0378">Hydrolase</keyword>
<name>A0A7X6S0I7_9STRE</name>
<accession>A0A7X6S0I7</accession>
<feature type="transmembrane region" description="Helical" evidence="2">
    <location>
        <begin position="69"/>
        <end position="88"/>
    </location>
</feature>
<gene>
    <name evidence="4" type="ORF">HF992_02980</name>
</gene>
<organism evidence="4 5">
    <name type="scientific">Streptococcus ovuberis</name>
    <dbReference type="NCBI Taxonomy" id="1936207"/>
    <lineage>
        <taxon>Bacteria</taxon>
        <taxon>Bacillati</taxon>
        <taxon>Bacillota</taxon>
        <taxon>Bacilli</taxon>
        <taxon>Lactobacillales</taxon>
        <taxon>Streptococcaceae</taxon>
        <taxon>Streptococcus</taxon>
    </lineage>
</organism>
<dbReference type="GO" id="GO:0008237">
    <property type="term" value="F:metallopeptidase activity"/>
    <property type="evidence" value="ECO:0007669"/>
    <property type="project" value="UniProtKB-KW"/>
</dbReference>
<keyword evidence="2" id="KW-0812">Transmembrane</keyword>
<dbReference type="Pfam" id="PF02517">
    <property type="entry name" value="Rce1-like"/>
    <property type="match status" value="1"/>
</dbReference>
<evidence type="ECO:0000259" key="3">
    <source>
        <dbReference type="Pfam" id="PF02517"/>
    </source>
</evidence>
<evidence type="ECO:0000313" key="5">
    <source>
        <dbReference type="Proteomes" id="UP000522720"/>
    </source>
</evidence>
<comment type="similarity">
    <text evidence="1">Belongs to the UPF0177 family.</text>
</comment>